<feature type="domain" description="HTH cro/C1-type" evidence="1">
    <location>
        <begin position="18"/>
        <end position="73"/>
    </location>
</feature>
<sequence length="287" mass="31534">MATAYGPTVGRRKLRSAIRRAREASGLTQEQVAQAMDWSLSKLIRIEAGYVSISTNDVKALLHHYQVSDPAAVAELVGLARVARQRTWWSQYRDSVPPAYFSYIGLEAEASRLCFYQSVGMPGLLQTAAYAQAVAKIVIPNFSDPSEAQASVALRMRRQREVLERPDPPAIDVVLDEATLHRQTGGRTVIRDQLRHLVNLAQADHITIQVLPFTSPLYTPLGQFVIIRFAGAEDPDVVYLESTGLEDVLDQPDAVMSHVQTFAGLQQAALSPADSLARITLLAGELD</sequence>
<accession>A0ABW3YBX2</accession>
<dbReference type="Pfam" id="PF19054">
    <property type="entry name" value="DUF5753"/>
    <property type="match status" value="1"/>
</dbReference>
<dbReference type="Proteomes" id="UP001597260">
    <property type="component" value="Unassembled WGS sequence"/>
</dbReference>
<protein>
    <submittedName>
        <fullName evidence="2">Helix-turn-helix transcriptional regulator</fullName>
    </submittedName>
</protein>
<reference evidence="3" key="1">
    <citation type="journal article" date="2019" name="Int. J. Syst. Evol. Microbiol.">
        <title>The Global Catalogue of Microorganisms (GCM) 10K type strain sequencing project: providing services to taxonomists for standard genome sequencing and annotation.</title>
        <authorList>
            <consortium name="The Broad Institute Genomics Platform"/>
            <consortium name="The Broad Institute Genome Sequencing Center for Infectious Disease"/>
            <person name="Wu L."/>
            <person name="Ma J."/>
        </authorList>
    </citation>
    <scope>NUCLEOTIDE SEQUENCE [LARGE SCALE GENOMIC DNA]</scope>
    <source>
        <strain evidence="3">JCM 31037</strain>
    </source>
</reference>
<evidence type="ECO:0000313" key="3">
    <source>
        <dbReference type="Proteomes" id="UP001597260"/>
    </source>
</evidence>
<dbReference type="Gene3D" id="1.10.260.40">
    <property type="entry name" value="lambda repressor-like DNA-binding domains"/>
    <property type="match status" value="1"/>
</dbReference>
<gene>
    <name evidence="2" type="ORF">ACFQ4H_12560</name>
</gene>
<evidence type="ECO:0000313" key="2">
    <source>
        <dbReference type="EMBL" id="MFD1321924.1"/>
    </source>
</evidence>
<name>A0ABW3YBX2_9ACTN</name>
<keyword evidence="3" id="KW-1185">Reference proteome</keyword>
<dbReference type="SMART" id="SM00530">
    <property type="entry name" value="HTH_XRE"/>
    <property type="match status" value="1"/>
</dbReference>
<comment type="caution">
    <text evidence="2">The sequence shown here is derived from an EMBL/GenBank/DDBJ whole genome shotgun (WGS) entry which is preliminary data.</text>
</comment>
<dbReference type="EMBL" id="JBHTMP010000015">
    <property type="protein sequence ID" value="MFD1321924.1"/>
    <property type="molecule type" value="Genomic_DNA"/>
</dbReference>
<evidence type="ECO:0000259" key="1">
    <source>
        <dbReference type="PROSITE" id="PS50943"/>
    </source>
</evidence>
<dbReference type="CDD" id="cd00093">
    <property type="entry name" value="HTH_XRE"/>
    <property type="match status" value="1"/>
</dbReference>
<dbReference type="InterPro" id="IPR010982">
    <property type="entry name" value="Lambda_DNA-bd_dom_sf"/>
</dbReference>
<organism evidence="2 3">
    <name type="scientific">Micromonospora sonneratiae</name>
    <dbReference type="NCBI Taxonomy" id="1184706"/>
    <lineage>
        <taxon>Bacteria</taxon>
        <taxon>Bacillati</taxon>
        <taxon>Actinomycetota</taxon>
        <taxon>Actinomycetes</taxon>
        <taxon>Micromonosporales</taxon>
        <taxon>Micromonosporaceae</taxon>
        <taxon>Micromonospora</taxon>
    </lineage>
</organism>
<dbReference type="PROSITE" id="PS50943">
    <property type="entry name" value="HTH_CROC1"/>
    <property type="match status" value="1"/>
</dbReference>
<dbReference type="InterPro" id="IPR043917">
    <property type="entry name" value="DUF5753"/>
</dbReference>
<dbReference type="InterPro" id="IPR001387">
    <property type="entry name" value="Cro/C1-type_HTH"/>
</dbReference>
<dbReference type="SUPFAM" id="SSF47413">
    <property type="entry name" value="lambda repressor-like DNA-binding domains"/>
    <property type="match status" value="1"/>
</dbReference>
<dbReference type="Pfam" id="PF13560">
    <property type="entry name" value="HTH_31"/>
    <property type="match status" value="1"/>
</dbReference>
<proteinExistence type="predicted"/>
<dbReference type="RefSeq" id="WP_377570314.1">
    <property type="nucleotide sequence ID" value="NZ_JBHTMP010000015.1"/>
</dbReference>